<dbReference type="Proteomes" id="UP000238634">
    <property type="component" value="Unassembled WGS sequence"/>
</dbReference>
<protein>
    <recommendedName>
        <fullName evidence="4">Cytochrome c6</fullName>
    </recommendedName>
</protein>
<dbReference type="GO" id="GO:0020037">
    <property type="term" value="F:heme binding"/>
    <property type="evidence" value="ECO:0007669"/>
    <property type="project" value="InterPro"/>
</dbReference>
<dbReference type="InterPro" id="IPR036909">
    <property type="entry name" value="Cyt_c-like_dom_sf"/>
</dbReference>
<comment type="caution">
    <text evidence="15">The sequence shown here is derived from an EMBL/GenBank/DDBJ whole genome shotgun (WGS) entry which is preliminary data.</text>
</comment>
<feature type="chain" id="PRO_5015462358" description="Cytochrome c6" evidence="13">
    <location>
        <begin position="26"/>
        <end position="119"/>
    </location>
</feature>
<dbReference type="Gene3D" id="1.10.760.10">
    <property type="entry name" value="Cytochrome c-like domain"/>
    <property type="match status" value="1"/>
</dbReference>
<keyword evidence="11" id="KW-0793">Thylakoid</keyword>
<evidence type="ECO:0000256" key="4">
    <source>
        <dbReference type="ARBA" id="ARBA00016152"/>
    </source>
</evidence>
<dbReference type="AlphaFoldDB" id="A0A2T1DB19"/>
<evidence type="ECO:0000256" key="13">
    <source>
        <dbReference type="SAM" id="SignalP"/>
    </source>
</evidence>
<dbReference type="GO" id="GO:0015979">
    <property type="term" value="P:photosynthesis"/>
    <property type="evidence" value="ECO:0007669"/>
    <property type="project" value="UniProtKB-KW"/>
</dbReference>
<evidence type="ECO:0000256" key="2">
    <source>
        <dbReference type="ARBA" id="ARBA00004518"/>
    </source>
</evidence>
<dbReference type="GO" id="GO:0009055">
    <property type="term" value="F:electron transfer activity"/>
    <property type="evidence" value="ECO:0007669"/>
    <property type="project" value="InterPro"/>
</dbReference>
<evidence type="ECO:0000313" key="16">
    <source>
        <dbReference type="Proteomes" id="UP000238634"/>
    </source>
</evidence>
<dbReference type="InterPro" id="IPR023655">
    <property type="entry name" value="Cyt_C6"/>
</dbReference>
<gene>
    <name evidence="15" type="ORF">C7B65_18225</name>
</gene>
<evidence type="ECO:0000256" key="11">
    <source>
        <dbReference type="ARBA" id="ARBA00023078"/>
    </source>
</evidence>
<reference evidence="15 16" key="2">
    <citation type="submission" date="2018-03" db="EMBL/GenBank/DDBJ databases">
        <title>The ancient ancestry and fast evolution of plastids.</title>
        <authorList>
            <person name="Moore K.R."/>
            <person name="Magnabosco C."/>
            <person name="Momper L."/>
            <person name="Gold D.A."/>
            <person name="Bosak T."/>
            <person name="Fournier G.P."/>
        </authorList>
    </citation>
    <scope>NUCLEOTIDE SEQUENCE [LARGE SCALE GENOMIC DNA]</scope>
    <source>
        <strain evidence="15 16">ULC007</strain>
    </source>
</reference>
<evidence type="ECO:0000259" key="14">
    <source>
        <dbReference type="PROSITE" id="PS51007"/>
    </source>
</evidence>
<dbReference type="InterPro" id="IPR009056">
    <property type="entry name" value="Cyt_c-like_dom"/>
</dbReference>
<keyword evidence="9" id="KW-0249">Electron transport</keyword>
<evidence type="ECO:0000256" key="9">
    <source>
        <dbReference type="ARBA" id="ARBA00022982"/>
    </source>
</evidence>
<dbReference type="Pfam" id="PF13442">
    <property type="entry name" value="Cytochrome_CBB3"/>
    <property type="match status" value="1"/>
</dbReference>
<evidence type="ECO:0000256" key="3">
    <source>
        <dbReference type="ARBA" id="ARBA00009650"/>
    </source>
</evidence>
<comment type="subcellular location">
    <subcellularLocation>
        <location evidence="2">Cellular thylakoid lumen</location>
    </subcellularLocation>
</comment>
<dbReference type="NCBIfam" id="NF045930">
    <property type="entry name" value="Cytc6PetJCyano"/>
    <property type="match status" value="1"/>
</dbReference>
<comment type="function">
    <text evidence="1">Functions as an electron carrier between membrane-bound cytochrome b6-f and photosystem I in oxygenic photosynthesis.</text>
</comment>
<dbReference type="InterPro" id="IPR008168">
    <property type="entry name" value="Cyt_C_IC"/>
</dbReference>
<comment type="similarity">
    <text evidence="3">Belongs to the cytochrome c family. PetJ subfamily.</text>
</comment>
<evidence type="ECO:0000256" key="5">
    <source>
        <dbReference type="ARBA" id="ARBA00022448"/>
    </source>
</evidence>
<dbReference type="GO" id="GO:0031979">
    <property type="term" value="C:plasma membrane-derived thylakoid lumen"/>
    <property type="evidence" value="ECO:0007669"/>
    <property type="project" value="UniProtKB-SubCell"/>
</dbReference>
<evidence type="ECO:0000256" key="1">
    <source>
        <dbReference type="ARBA" id="ARBA00002347"/>
    </source>
</evidence>
<feature type="signal peptide" evidence="13">
    <location>
        <begin position="1"/>
        <end position="25"/>
    </location>
</feature>
<dbReference type="PANTHER" id="PTHR34688">
    <property type="entry name" value="CYTOCHROME C6, CHLOROPLASTIC"/>
    <property type="match status" value="1"/>
</dbReference>
<evidence type="ECO:0000256" key="12">
    <source>
        <dbReference type="PROSITE-ProRule" id="PRU00433"/>
    </source>
</evidence>
<evidence type="ECO:0000256" key="6">
    <source>
        <dbReference type="ARBA" id="ARBA00022531"/>
    </source>
</evidence>
<dbReference type="PROSITE" id="PS51007">
    <property type="entry name" value="CYTC"/>
    <property type="match status" value="1"/>
</dbReference>
<keyword evidence="13" id="KW-0732">Signal</keyword>
<dbReference type="GO" id="GO:0005506">
    <property type="term" value="F:iron ion binding"/>
    <property type="evidence" value="ECO:0007669"/>
    <property type="project" value="InterPro"/>
</dbReference>
<evidence type="ECO:0000256" key="10">
    <source>
        <dbReference type="ARBA" id="ARBA00023004"/>
    </source>
</evidence>
<keyword evidence="16" id="KW-1185">Reference proteome</keyword>
<dbReference type="FunFam" id="1.10.760.10:FF:000038">
    <property type="entry name" value="Cytochrome c6"/>
    <property type="match status" value="1"/>
</dbReference>
<proteinExistence type="inferred from homology"/>
<dbReference type="SUPFAM" id="SSF46626">
    <property type="entry name" value="Cytochrome c"/>
    <property type="match status" value="1"/>
</dbReference>
<dbReference type="RefSeq" id="WP_073074071.1">
    <property type="nucleotide sequence ID" value="NZ_MPPI01000028.1"/>
</dbReference>
<organism evidence="15 16">
    <name type="scientific">Phormidesmis priestleyi ULC007</name>
    <dbReference type="NCBI Taxonomy" id="1920490"/>
    <lineage>
        <taxon>Bacteria</taxon>
        <taxon>Bacillati</taxon>
        <taxon>Cyanobacteriota</taxon>
        <taxon>Cyanophyceae</taxon>
        <taxon>Leptolyngbyales</taxon>
        <taxon>Leptolyngbyaceae</taxon>
        <taxon>Phormidesmis</taxon>
    </lineage>
</organism>
<keyword evidence="8 12" id="KW-0479">Metal-binding</keyword>
<dbReference type="PRINTS" id="PR00605">
    <property type="entry name" value="CYTCHROMECIC"/>
</dbReference>
<name>A0A2T1DB19_9CYAN</name>
<keyword evidence="7 12" id="KW-0349">Heme</keyword>
<dbReference type="OrthoDB" id="5570429at2"/>
<sequence>MRTLLATVLMMIASLTFMVAQPAWADADLVTGAKVFSANCASCHIGGKNVINAPKTLKKEALAKYAMNSSEAIVTQVTNGKGAMPKFKGRLTDDQIQSVAAYSGSRMNEVHQILTAQAL</sequence>
<keyword evidence="10 12" id="KW-0408">Iron</keyword>
<feature type="domain" description="Cytochrome c" evidence="14">
    <location>
        <begin position="27"/>
        <end position="107"/>
    </location>
</feature>
<keyword evidence="5" id="KW-0813">Transport</keyword>
<dbReference type="STRING" id="1920490.GCA_001895925_01387"/>
<keyword evidence="6" id="KW-0602">Photosynthesis</keyword>
<dbReference type="EMBL" id="PVWG01000026">
    <property type="protein sequence ID" value="PSB17631.1"/>
    <property type="molecule type" value="Genomic_DNA"/>
</dbReference>
<accession>A0A2T1DB19</accession>
<evidence type="ECO:0000313" key="15">
    <source>
        <dbReference type="EMBL" id="PSB17631.1"/>
    </source>
</evidence>
<evidence type="ECO:0000256" key="8">
    <source>
        <dbReference type="ARBA" id="ARBA00022723"/>
    </source>
</evidence>
<dbReference type="PANTHER" id="PTHR34688:SF2">
    <property type="entry name" value="CYTOCHROME C6, CHLOROPLASTIC"/>
    <property type="match status" value="1"/>
</dbReference>
<reference evidence="15 16" key="1">
    <citation type="submission" date="2018-02" db="EMBL/GenBank/DDBJ databases">
        <authorList>
            <person name="Cohen D.B."/>
            <person name="Kent A.D."/>
        </authorList>
    </citation>
    <scope>NUCLEOTIDE SEQUENCE [LARGE SCALE GENOMIC DNA]</scope>
    <source>
        <strain evidence="15 16">ULC007</strain>
    </source>
</reference>
<evidence type="ECO:0000256" key="7">
    <source>
        <dbReference type="ARBA" id="ARBA00022617"/>
    </source>
</evidence>